<dbReference type="InterPro" id="IPR036271">
    <property type="entry name" value="Tet_transcr_reg_TetR-rel_C_sf"/>
</dbReference>
<dbReference type="Pfam" id="PF13977">
    <property type="entry name" value="TetR_C_6"/>
    <property type="match status" value="1"/>
</dbReference>
<dbReference type="InterPro" id="IPR050109">
    <property type="entry name" value="HTH-type_TetR-like_transc_reg"/>
</dbReference>
<keyword evidence="4" id="KW-0804">Transcription</keyword>
<feature type="DNA-binding region" description="H-T-H motif" evidence="5">
    <location>
        <begin position="36"/>
        <end position="55"/>
    </location>
</feature>
<dbReference type="SUPFAM" id="SSF46689">
    <property type="entry name" value="Homeodomain-like"/>
    <property type="match status" value="1"/>
</dbReference>
<protein>
    <submittedName>
        <fullName evidence="7">Transcriptional regulator, TetR family</fullName>
    </submittedName>
</protein>
<dbReference type="Gene3D" id="1.10.357.10">
    <property type="entry name" value="Tetracycline Repressor, domain 2"/>
    <property type="match status" value="1"/>
</dbReference>
<keyword evidence="1" id="KW-0678">Repressor</keyword>
<dbReference type="InterPro" id="IPR001647">
    <property type="entry name" value="HTH_TetR"/>
</dbReference>
<gene>
    <name evidence="7" type="ORF">SAMN06295879_1950</name>
</gene>
<evidence type="ECO:0000256" key="1">
    <source>
        <dbReference type="ARBA" id="ARBA00022491"/>
    </source>
</evidence>
<dbReference type="RefSeq" id="WP_078714221.1">
    <property type="nucleotide sequence ID" value="NZ_FUYG01000004.1"/>
</dbReference>
<evidence type="ECO:0000259" key="6">
    <source>
        <dbReference type="PROSITE" id="PS50977"/>
    </source>
</evidence>
<dbReference type="InterPro" id="IPR009057">
    <property type="entry name" value="Homeodomain-like_sf"/>
</dbReference>
<dbReference type="PANTHER" id="PTHR30055:SF234">
    <property type="entry name" value="HTH-TYPE TRANSCRIPTIONAL REGULATOR BETI"/>
    <property type="match status" value="1"/>
</dbReference>
<proteinExistence type="predicted"/>
<keyword evidence="2" id="KW-0805">Transcription regulation</keyword>
<dbReference type="EMBL" id="FUYG01000004">
    <property type="protein sequence ID" value="SKA94434.1"/>
    <property type="molecule type" value="Genomic_DNA"/>
</dbReference>
<organism evidence="7 8">
    <name type="scientific">Agreia bicolorata</name>
    <dbReference type="NCBI Taxonomy" id="110935"/>
    <lineage>
        <taxon>Bacteria</taxon>
        <taxon>Bacillati</taxon>
        <taxon>Actinomycetota</taxon>
        <taxon>Actinomycetes</taxon>
        <taxon>Micrococcales</taxon>
        <taxon>Microbacteriaceae</taxon>
        <taxon>Agreia</taxon>
    </lineage>
</organism>
<evidence type="ECO:0000256" key="4">
    <source>
        <dbReference type="ARBA" id="ARBA00023163"/>
    </source>
</evidence>
<dbReference type="InterPro" id="IPR039538">
    <property type="entry name" value="BetI_C"/>
</dbReference>
<evidence type="ECO:0000256" key="5">
    <source>
        <dbReference type="PROSITE-ProRule" id="PRU00335"/>
    </source>
</evidence>
<feature type="domain" description="HTH tetR-type" evidence="6">
    <location>
        <begin position="13"/>
        <end position="73"/>
    </location>
</feature>
<dbReference type="PANTHER" id="PTHR30055">
    <property type="entry name" value="HTH-TYPE TRANSCRIPTIONAL REGULATOR RUTR"/>
    <property type="match status" value="1"/>
</dbReference>
<dbReference type="SUPFAM" id="SSF48498">
    <property type="entry name" value="Tetracyclin repressor-like, C-terminal domain"/>
    <property type="match status" value="1"/>
</dbReference>
<name>A0A1T4XY38_9MICO</name>
<evidence type="ECO:0000313" key="8">
    <source>
        <dbReference type="Proteomes" id="UP000189735"/>
    </source>
</evidence>
<evidence type="ECO:0000313" key="7">
    <source>
        <dbReference type="EMBL" id="SKA94434.1"/>
    </source>
</evidence>
<dbReference type="GO" id="GO:0003700">
    <property type="term" value="F:DNA-binding transcription factor activity"/>
    <property type="evidence" value="ECO:0007669"/>
    <property type="project" value="TreeGrafter"/>
</dbReference>
<evidence type="ECO:0000256" key="2">
    <source>
        <dbReference type="ARBA" id="ARBA00023015"/>
    </source>
</evidence>
<dbReference type="Gene3D" id="1.10.10.60">
    <property type="entry name" value="Homeodomain-like"/>
    <property type="match status" value="1"/>
</dbReference>
<keyword evidence="3 5" id="KW-0238">DNA-binding</keyword>
<dbReference type="GO" id="GO:0000976">
    <property type="term" value="F:transcription cis-regulatory region binding"/>
    <property type="evidence" value="ECO:0007669"/>
    <property type="project" value="TreeGrafter"/>
</dbReference>
<dbReference type="Pfam" id="PF00440">
    <property type="entry name" value="TetR_N"/>
    <property type="match status" value="1"/>
</dbReference>
<dbReference type="AlphaFoldDB" id="A0A1T4XY38"/>
<reference evidence="8" key="1">
    <citation type="submission" date="2017-02" db="EMBL/GenBank/DDBJ databases">
        <authorList>
            <person name="Varghese N."/>
            <person name="Submissions S."/>
        </authorList>
    </citation>
    <scope>NUCLEOTIDE SEQUENCE [LARGE SCALE GENOMIC DNA]</scope>
    <source>
        <strain evidence="8">VKM Ac-2052</strain>
    </source>
</reference>
<sequence>MGAKLGQNNVKGEQTKTAILAAAEQLFAESGYRGASLANIAERAGVTQSGLLHHFNSKDELLVAVLEQHNKDDDALLIGPLSLGGADVITGLRELIVQNSENRVSVRLFAVLVAESTSVDHPGHDYMKARYDRLRNRLVGALSIGIQRGEIRADADLEVLASALIALMDGIQLQWIYNAQVDMGAAFDLVARALVESMATTPTAV</sequence>
<dbReference type="PRINTS" id="PR00455">
    <property type="entry name" value="HTHTETR"/>
</dbReference>
<evidence type="ECO:0000256" key="3">
    <source>
        <dbReference type="ARBA" id="ARBA00023125"/>
    </source>
</evidence>
<accession>A0A1T4XY38</accession>
<dbReference type="PROSITE" id="PS50977">
    <property type="entry name" value="HTH_TETR_2"/>
    <property type="match status" value="1"/>
</dbReference>
<dbReference type="Proteomes" id="UP000189735">
    <property type="component" value="Unassembled WGS sequence"/>
</dbReference>